<dbReference type="EMBL" id="JAINUG010000089">
    <property type="protein sequence ID" value="KAJ8398647.1"/>
    <property type="molecule type" value="Genomic_DNA"/>
</dbReference>
<feature type="transmembrane region" description="Helical" evidence="2">
    <location>
        <begin position="48"/>
        <end position="71"/>
    </location>
</feature>
<comment type="subcellular location">
    <subcellularLocation>
        <location evidence="1">Membrane</location>
        <topology evidence="1">Multi-pass membrane protein</topology>
    </subcellularLocation>
</comment>
<dbReference type="InterPro" id="IPR050327">
    <property type="entry name" value="Proton-linked_MCT"/>
</dbReference>
<feature type="transmembrane region" description="Helical" evidence="2">
    <location>
        <begin position="12"/>
        <end position="36"/>
    </location>
</feature>
<dbReference type="PANTHER" id="PTHR11360">
    <property type="entry name" value="MONOCARBOXYLATE TRANSPORTER"/>
    <property type="match status" value="1"/>
</dbReference>
<evidence type="ECO:0000313" key="3">
    <source>
        <dbReference type="EMBL" id="KAJ8398647.1"/>
    </source>
</evidence>
<sequence length="135" mass="14165">MLGGALRGIGMIGRFVVYSFFEVFVALGFFTPALFLVTHARSQDVEDYQAVAVVSIAAAAGLTGGVVFGRLANLRLVETVRELMATIAVLKTVVLLGPLATSFLVLVGFRAPHSLAFGATVPIHMTVLGEVVCVA</sequence>
<gene>
    <name evidence="3" type="ORF">AAFF_G00421750</name>
</gene>
<accession>A0AAD7SAB9</accession>
<dbReference type="GO" id="GO:0008028">
    <property type="term" value="F:monocarboxylic acid transmembrane transporter activity"/>
    <property type="evidence" value="ECO:0007669"/>
    <property type="project" value="TreeGrafter"/>
</dbReference>
<dbReference type="InterPro" id="IPR036259">
    <property type="entry name" value="MFS_trans_sf"/>
</dbReference>
<reference evidence="3" key="1">
    <citation type="journal article" date="2023" name="Science">
        <title>Genome structures resolve the early diversification of teleost fishes.</title>
        <authorList>
            <person name="Parey E."/>
            <person name="Louis A."/>
            <person name="Montfort J."/>
            <person name="Bouchez O."/>
            <person name="Roques C."/>
            <person name="Iampietro C."/>
            <person name="Lluch J."/>
            <person name="Castinel A."/>
            <person name="Donnadieu C."/>
            <person name="Desvignes T."/>
            <person name="Floi Bucao C."/>
            <person name="Jouanno E."/>
            <person name="Wen M."/>
            <person name="Mejri S."/>
            <person name="Dirks R."/>
            <person name="Jansen H."/>
            <person name="Henkel C."/>
            <person name="Chen W.J."/>
            <person name="Zahm M."/>
            <person name="Cabau C."/>
            <person name="Klopp C."/>
            <person name="Thompson A.W."/>
            <person name="Robinson-Rechavi M."/>
            <person name="Braasch I."/>
            <person name="Lecointre G."/>
            <person name="Bobe J."/>
            <person name="Postlethwait J.H."/>
            <person name="Berthelot C."/>
            <person name="Roest Crollius H."/>
            <person name="Guiguen Y."/>
        </authorList>
    </citation>
    <scope>NUCLEOTIDE SEQUENCE</scope>
    <source>
        <strain evidence="3">NC1722</strain>
    </source>
</reference>
<dbReference type="Proteomes" id="UP001221898">
    <property type="component" value="Unassembled WGS sequence"/>
</dbReference>
<keyword evidence="4" id="KW-1185">Reference proteome</keyword>
<evidence type="ECO:0000313" key="4">
    <source>
        <dbReference type="Proteomes" id="UP001221898"/>
    </source>
</evidence>
<organism evidence="3 4">
    <name type="scientific">Aldrovandia affinis</name>
    <dbReference type="NCBI Taxonomy" id="143900"/>
    <lineage>
        <taxon>Eukaryota</taxon>
        <taxon>Metazoa</taxon>
        <taxon>Chordata</taxon>
        <taxon>Craniata</taxon>
        <taxon>Vertebrata</taxon>
        <taxon>Euteleostomi</taxon>
        <taxon>Actinopterygii</taxon>
        <taxon>Neopterygii</taxon>
        <taxon>Teleostei</taxon>
        <taxon>Notacanthiformes</taxon>
        <taxon>Halosauridae</taxon>
        <taxon>Aldrovandia</taxon>
    </lineage>
</organism>
<dbReference type="AlphaFoldDB" id="A0AAD7SAB9"/>
<evidence type="ECO:0000256" key="1">
    <source>
        <dbReference type="ARBA" id="ARBA00004141"/>
    </source>
</evidence>
<keyword evidence="2" id="KW-1133">Transmembrane helix</keyword>
<dbReference type="SUPFAM" id="SSF103473">
    <property type="entry name" value="MFS general substrate transporter"/>
    <property type="match status" value="1"/>
</dbReference>
<comment type="caution">
    <text evidence="3">The sequence shown here is derived from an EMBL/GenBank/DDBJ whole genome shotgun (WGS) entry which is preliminary data.</text>
</comment>
<name>A0AAD7SAB9_9TELE</name>
<keyword evidence="2" id="KW-0812">Transmembrane</keyword>
<dbReference type="PANTHER" id="PTHR11360:SF255">
    <property type="entry name" value="MONOCARBOXYLATE TRANSPORTER 2"/>
    <property type="match status" value="1"/>
</dbReference>
<proteinExistence type="predicted"/>
<dbReference type="GO" id="GO:0016020">
    <property type="term" value="C:membrane"/>
    <property type="evidence" value="ECO:0007669"/>
    <property type="project" value="UniProtKB-SubCell"/>
</dbReference>
<evidence type="ECO:0000256" key="2">
    <source>
        <dbReference type="SAM" id="Phobius"/>
    </source>
</evidence>
<feature type="transmembrane region" description="Helical" evidence="2">
    <location>
        <begin position="83"/>
        <end position="109"/>
    </location>
</feature>
<keyword evidence="2" id="KW-0472">Membrane</keyword>
<protein>
    <submittedName>
        <fullName evidence="3">Uncharacterized protein</fullName>
    </submittedName>
</protein>